<dbReference type="GO" id="GO:0003700">
    <property type="term" value="F:DNA-binding transcription factor activity"/>
    <property type="evidence" value="ECO:0007669"/>
    <property type="project" value="InterPro"/>
</dbReference>
<dbReference type="InterPro" id="IPR044168">
    <property type="entry name" value="RISBZ3/4/5"/>
</dbReference>
<dbReference type="AlphaFoldDB" id="A0A200R941"/>
<evidence type="ECO:0000256" key="4">
    <source>
        <dbReference type="ARBA" id="ARBA00023163"/>
    </source>
</evidence>
<dbReference type="GO" id="GO:0005634">
    <property type="term" value="C:nucleus"/>
    <property type="evidence" value="ECO:0007669"/>
    <property type="project" value="UniProtKB-SubCell"/>
</dbReference>
<keyword evidence="2" id="KW-0805">Transcription regulation</keyword>
<dbReference type="STRING" id="56857.A0A200R941"/>
<dbReference type="EMBL" id="MVGT01000213">
    <property type="protein sequence ID" value="OVA19249.1"/>
    <property type="molecule type" value="Genomic_DNA"/>
</dbReference>
<dbReference type="InterPro" id="IPR046347">
    <property type="entry name" value="bZIP_sf"/>
</dbReference>
<proteinExistence type="predicted"/>
<organism evidence="9 10">
    <name type="scientific">Macleaya cordata</name>
    <name type="common">Five-seeded plume-poppy</name>
    <name type="synonym">Bocconia cordata</name>
    <dbReference type="NCBI Taxonomy" id="56857"/>
    <lineage>
        <taxon>Eukaryota</taxon>
        <taxon>Viridiplantae</taxon>
        <taxon>Streptophyta</taxon>
        <taxon>Embryophyta</taxon>
        <taxon>Tracheophyta</taxon>
        <taxon>Spermatophyta</taxon>
        <taxon>Magnoliopsida</taxon>
        <taxon>Ranunculales</taxon>
        <taxon>Papaveraceae</taxon>
        <taxon>Papaveroideae</taxon>
        <taxon>Macleaya</taxon>
    </lineage>
</organism>
<evidence type="ECO:0000256" key="1">
    <source>
        <dbReference type="ARBA" id="ARBA00004123"/>
    </source>
</evidence>
<keyword evidence="4" id="KW-0804">Transcription</keyword>
<evidence type="ECO:0000256" key="5">
    <source>
        <dbReference type="ARBA" id="ARBA00023242"/>
    </source>
</evidence>
<comment type="subcellular location">
    <subcellularLocation>
        <location evidence="1">Nucleus</location>
    </subcellularLocation>
</comment>
<gene>
    <name evidence="9" type="ORF">BVC80_521g46</name>
</gene>
<evidence type="ECO:0000256" key="2">
    <source>
        <dbReference type="ARBA" id="ARBA00023015"/>
    </source>
</evidence>
<reference evidence="9 10" key="1">
    <citation type="journal article" date="2017" name="Mol. Plant">
        <title>The Genome of Medicinal Plant Macleaya cordata Provides New Insights into Benzylisoquinoline Alkaloids Metabolism.</title>
        <authorList>
            <person name="Liu X."/>
            <person name="Liu Y."/>
            <person name="Huang P."/>
            <person name="Ma Y."/>
            <person name="Qing Z."/>
            <person name="Tang Q."/>
            <person name="Cao H."/>
            <person name="Cheng P."/>
            <person name="Zheng Y."/>
            <person name="Yuan Z."/>
            <person name="Zhou Y."/>
            <person name="Liu J."/>
            <person name="Tang Z."/>
            <person name="Zhuo Y."/>
            <person name="Zhang Y."/>
            <person name="Yu L."/>
            <person name="Huang J."/>
            <person name="Yang P."/>
            <person name="Peng Q."/>
            <person name="Zhang J."/>
            <person name="Jiang W."/>
            <person name="Zhang Z."/>
            <person name="Lin K."/>
            <person name="Ro D.K."/>
            <person name="Chen X."/>
            <person name="Xiong X."/>
            <person name="Shang Y."/>
            <person name="Huang S."/>
            <person name="Zeng J."/>
        </authorList>
    </citation>
    <scope>NUCLEOTIDE SEQUENCE [LARGE SCALE GENOMIC DNA]</scope>
    <source>
        <strain evidence="10">cv. BLH2017</strain>
        <tissue evidence="9">Root</tissue>
    </source>
</reference>
<dbReference type="InParanoid" id="A0A200R941"/>
<dbReference type="OMA" id="NTHNITR"/>
<dbReference type="InterPro" id="IPR004827">
    <property type="entry name" value="bZIP"/>
</dbReference>
<accession>A0A200R941</accession>
<keyword evidence="3" id="KW-0238">DNA-binding</keyword>
<dbReference type="Gene3D" id="1.20.5.170">
    <property type="match status" value="1"/>
</dbReference>
<dbReference type="PROSITE" id="PS00036">
    <property type="entry name" value="BZIP_BASIC"/>
    <property type="match status" value="1"/>
</dbReference>
<evidence type="ECO:0000256" key="6">
    <source>
        <dbReference type="SAM" id="Coils"/>
    </source>
</evidence>
<evidence type="ECO:0000313" key="10">
    <source>
        <dbReference type="Proteomes" id="UP000195402"/>
    </source>
</evidence>
<dbReference type="OrthoDB" id="1299653at2759"/>
<dbReference type="GO" id="GO:0003677">
    <property type="term" value="F:DNA binding"/>
    <property type="evidence" value="ECO:0007669"/>
    <property type="project" value="UniProtKB-KW"/>
</dbReference>
<keyword evidence="5" id="KW-0539">Nucleus</keyword>
<evidence type="ECO:0000313" key="9">
    <source>
        <dbReference type="EMBL" id="OVA19249.1"/>
    </source>
</evidence>
<dbReference type="PROSITE" id="PS50217">
    <property type="entry name" value="BZIP"/>
    <property type="match status" value="1"/>
</dbReference>
<feature type="coiled-coil region" evidence="6">
    <location>
        <begin position="226"/>
        <end position="253"/>
    </location>
</feature>
<comment type="caution">
    <text evidence="9">The sequence shown here is derived from an EMBL/GenBank/DDBJ whole genome shotgun (WGS) entry which is preliminary data.</text>
</comment>
<dbReference type="Pfam" id="PF12498">
    <property type="entry name" value="bZIP_C"/>
    <property type="match status" value="1"/>
</dbReference>
<keyword evidence="10" id="KW-1185">Reference proteome</keyword>
<dbReference type="InterPro" id="IPR020983">
    <property type="entry name" value="Basic_leucine-zipper_C"/>
</dbReference>
<feature type="domain" description="BZIP" evidence="8">
    <location>
        <begin position="208"/>
        <end position="271"/>
    </location>
</feature>
<evidence type="ECO:0000256" key="7">
    <source>
        <dbReference type="SAM" id="MobiDB-lite"/>
    </source>
</evidence>
<feature type="compositionally biased region" description="Polar residues" evidence="7">
    <location>
        <begin position="147"/>
        <end position="169"/>
    </location>
</feature>
<sequence length="401" mass="44122">MDRKPVENMIGRDTTSMIFGGSNMKRSTSVLAFEEFFWPTNVSEIEKNDDLESLKDEKIIHQIRVLHHQKARVYGDQFNESFVDVHHGEAAEKCFEEVCASDLSFSFDDQEKINSFSNCVGGGGGGEGGIFTTDGFVWSPNMVPKHSSISATMDSQSSICAGSPTSAITPNRGGDNQGRGATSGSDQSDDDDLEIEAGSCGQSIDTIDVKRIRRMVSNRESARRSRRRKQAHLVDLELQVDQLRGENASLYKQFNNASHQFQEAATDNRVLKSDVEALRVKVKLAEDMVARGSLTCSLNHLLQSYSSSSPQPPNNTHNITRVSDVSTNMGIQGDEASSYVGMTNSGQISAFRMDGVDTHNGNNVKQRLNKNTPPLQRIASMELLQNTIDSEALSCLSEIWP</sequence>
<dbReference type="FunCoup" id="A0A200R941">
    <property type="interactions" value="24"/>
</dbReference>
<dbReference type="Proteomes" id="UP000195402">
    <property type="component" value="Unassembled WGS sequence"/>
</dbReference>
<dbReference type="Pfam" id="PF00170">
    <property type="entry name" value="bZIP_1"/>
    <property type="match status" value="1"/>
</dbReference>
<dbReference type="PANTHER" id="PTHR47693:SF1">
    <property type="entry name" value="BZIP TRANSCRIPTION FACTOR RISBZ3"/>
    <property type="match status" value="1"/>
</dbReference>
<feature type="region of interest" description="Disordered" evidence="7">
    <location>
        <begin position="147"/>
        <end position="197"/>
    </location>
</feature>
<dbReference type="PANTHER" id="PTHR47693">
    <property type="entry name" value="BZIP TRANSCRIPTION FACTOR RISBZ3-RELATED"/>
    <property type="match status" value="1"/>
</dbReference>
<dbReference type="FunFam" id="1.20.5.170:FF:000020">
    <property type="entry name" value="BZIP transcription factor"/>
    <property type="match status" value="1"/>
</dbReference>
<evidence type="ECO:0000256" key="3">
    <source>
        <dbReference type="ARBA" id="ARBA00023125"/>
    </source>
</evidence>
<dbReference type="SUPFAM" id="SSF57959">
    <property type="entry name" value="Leucine zipper domain"/>
    <property type="match status" value="1"/>
</dbReference>
<protein>
    <submittedName>
        <fullName evidence="9">Basic-leucine zipper domain</fullName>
    </submittedName>
</protein>
<name>A0A200R941_MACCD</name>
<dbReference type="SMART" id="SM00338">
    <property type="entry name" value="BRLZ"/>
    <property type="match status" value="1"/>
</dbReference>
<evidence type="ECO:0000259" key="8">
    <source>
        <dbReference type="PROSITE" id="PS50217"/>
    </source>
</evidence>
<keyword evidence="6" id="KW-0175">Coiled coil</keyword>